<proteinExistence type="predicted"/>
<dbReference type="Proteomes" id="UP001062846">
    <property type="component" value="Chromosome 6"/>
</dbReference>
<accession>A0ACC0NH35</accession>
<name>A0ACC0NH35_RHOML</name>
<reference evidence="1" key="1">
    <citation type="submission" date="2022-02" db="EMBL/GenBank/DDBJ databases">
        <title>Plant Genome Project.</title>
        <authorList>
            <person name="Zhang R.-G."/>
        </authorList>
    </citation>
    <scope>NUCLEOTIDE SEQUENCE</scope>
    <source>
        <strain evidence="1">AT1</strain>
    </source>
</reference>
<dbReference type="EMBL" id="CM046393">
    <property type="protein sequence ID" value="KAI8552114.1"/>
    <property type="molecule type" value="Genomic_DNA"/>
</dbReference>
<evidence type="ECO:0000313" key="1">
    <source>
        <dbReference type="EMBL" id="KAI8552114.1"/>
    </source>
</evidence>
<gene>
    <name evidence="1" type="ORF">RHMOL_Rhmol06G0239800</name>
</gene>
<organism evidence="1 2">
    <name type="scientific">Rhododendron molle</name>
    <name type="common">Chinese azalea</name>
    <name type="synonym">Azalea mollis</name>
    <dbReference type="NCBI Taxonomy" id="49168"/>
    <lineage>
        <taxon>Eukaryota</taxon>
        <taxon>Viridiplantae</taxon>
        <taxon>Streptophyta</taxon>
        <taxon>Embryophyta</taxon>
        <taxon>Tracheophyta</taxon>
        <taxon>Spermatophyta</taxon>
        <taxon>Magnoliopsida</taxon>
        <taxon>eudicotyledons</taxon>
        <taxon>Gunneridae</taxon>
        <taxon>Pentapetalae</taxon>
        <taxon>asterids</taxon>
        <taxon>Ericales</taxon>
        <taxon>Ericaceae</taxon>
        <taxon>Ericoideae</taxon>
        <taxon>Rhodoreae</taxon>
        <taxon>Rhododendron</taxon>
    </lineage>
</organism>
<comment type="caution">
    <text evidence="1">The sequence shown here is derived from an EMBL/GenBank/DDBJ whole genome shotgun (WGS) entry which is preliminary data.</text>
</comment>
<protein>
    <submittedName>
        <fullName evidence="1">Uncharacterized protein</fullName>
    </submittedName>
</protein>
<evidence type="ECO:0000313" key="2">
    <source>
        <dbReference type="Proteomes" id="UP001062846"/>
    </source>
</evidence>
<keyword evidence="2" id="KW-1185">Reference proteome</keyword>
<sequence>MGSPSLDFFKLNTNGAFNHATGTASTIPCDHCDNWTGGLHRMITADSSLKAELWAVRDGLVLAREHNIRSLEIGVDALGVVQLINDNNSTNHRTGSISPDCRFLMKEFDVASIKYIYREANRCADVLTNNKRPNSIR</sequence>